<dbReference type="EMBL" id="UINC01002025">
    <property type="protein sequence ID" value="SUZ92031.1"/>
    <property type="molecule type" value="Genomic_DNA"/>
</dbReference>
<name>A0A381RL50_9ZZZZ</name>
<sequence length="118" mass="13661">HQGVRRLWHRGLQGPLHARHLGRRAQDLLDRALVPALGQPPRHVDQHPDTWHPSRGLRGLRHESGRPHQPRPTGIHSRPRRQSHRHGPHRRSSARELRGNTRQSTHATRAMDCRGSRM</sequence>
<protein>
    <submittedName>
        <fullName evidence="2">Uncharacterized protein</fullName>
    </submittedName>
</protein>
<evidence type="ECO:0000313" key="2">
    <source>
        <dbReference type="EMBL" id="SUZ92031.1"/>
    </source>
</evidence>
<feature type="region of interest" description="Disordered" evidence="1">
    <location>
        <begin position="36"/>
        <end position="118"/>
    </location>
</feature>
<feature type="compositionally biased region" description="Basic and acidic residues" evidence="1">
    <location>
        <begin position="109"/>
        <end position="118"/>
    </location>
</feature>
<gene>
    <name evidence="2" type="ORF">METZ01_LOCUS44885</name>
</gene>
<feature type="non-terminal residue" evidence="2">
    <location>
        <position position="1"/>
    </location>
</feature>
<feature type="compositionally biased region" description="Basic residues" evidence="1">
    <location>
        <begin position="77"/>
        <end position="92"/>
    </location>
</feature>
<dbReference type="AlphaFoldDB" id="A0A381RL50"/>
<feature type="non-terminal residue" evidence="2">
    <location>
        <position position="118"/>
    </location>
</feature>
<organism evidence="2">
    <name type="scientific">marine metagenome</name>
    <dbReference type="NCBI Taxonomy" id="408172"/>
    <lineage>
        <taxon>unclassified sequences</taxon>
        <taxon>metagenomes</taxon>
        <taxon>ecological metagenomes</taxon>
    </lineage>
</organism>
<evidence type="ECO:0000256" key="1">
    <source>
        <dbReference type="SAM" id="MobiDB-lite"/>
    </source>
</evidence>
<proteinExistence type="predicted"/>
<feature type="compositionally biased region" description="Basic and acidic residues" evidence="1">
    <location>
        <begin position="42"/>
        <end position="52"/>
    </location>
</feature>
<accession>A0A381RL50</accession>
<reference evidence="2" key="1">
    <citation type="submission" date="2018-05" db="EMBL/GenBank/DDBJ databases">
        <authorList>
            <person name="Lanie J.A."/>
            <person name="Ng W.-L."/>
            <person name="Kazmierczak K.M."/>
            <person name="Andrzejewski T.M."/>
            <person name="Davidsen T.M."/>
            <person name="Wayne K.J."/>
            <person name="Tettelin H."/>
            <person name="Glass J.I."/>
            <person name="Rusch D."/>
            <person name="Podicherti R."/>
            <person name="Tsui H.-C.T."/>
            <person name="Winkler M.E."/>
        </authorList>
    </citation>
    <scope>NUCLEOTIDE SEQUENCE</scope>
</reference>